<organism evidence="6 7">
    <name type="scientific">Sphaerotilus montanus</name>
    <dbReference type="NCBI Taxonomy" id="522889"/>
    <lineage>
        <taxon>Bacteria</taxon>
        <taxon>Pseudomonadati</taxon>
        <taxon>Pseudomonadota</taxon>
        <taxon>Betaproteobacteria</taxon>
        <taxon>Burkholderiales</taxon>
        <taxon>Sphaerotilaceae</taxon>
        <taxon>Sphaerotilus</taxon>
    </lineage>
</organism>
<proteinExistence type="inferred from homology"/>
<dbReference type="Gene3D" id="3.30.1060.10">
    <property type="entry name" value="Peptide methionine sulphoxide reductase MsrA"/>
    <property type="match status" value="1"/>
</dbReference>
<evidence type="ECO:0000259" key="5">
    <source>
        <dbReference type="Pfam" id="PF01625"/>
    </source>
</evidence>
<evidence type="ECO:0000256" key="3">
    <source>
        <dbReference type="ARBA" id="ARBA00048782"/>
    </source>
</evidence>
<dbReference type="PANTHER" id="PTHR43774">
    <property type="entry name" value="PEPTIDE METHIONINE SULFOXIDE REDUCTASE"/>
    <property type="match status" value="1"/>
</dbReference>
<comment type="catalytic activity">
    <reaction evidence="3 4">
        <text>[thioredoxin]-disulfide + L-methionine + H2O = L-methionine (S)-S-oxide + [thioredoxin]-dithiol</text>
        <dbReference type="Rhea" id="RHEA:19993"/>
        <dbReference type="Rhea" id="RHEA-COMP:10698"/>
        <dbReference type="Rhea" id="RHEA-COMP:10700"/>
        <dbReference type="ChEBI" id="CHEBI:15377"/>
        <dbReference type="ChEBI" id="CHEBI:29950"/>
        <dbReference type="ChEBI" id="CHEBI:50058"/>
        <dbReference type="ChEBI" id="CHEBI:57844"/>
        <dbReference type="ChEBI" id="CHEBI:58772"/>
        <dbReference type="EC" id="1.8.4.11"/>
    </reaction>
</comment>
<name>A0A7Y9R0H7_9BURK</name>
<protein>
    <recommendedName>
        <fullName evidence="4">Peptide methionine sulfoxide reductase MsrA</fullName>
        <shortName evidence="4">Protein-methionine-S-oxide reductase</shortName>
        <ecNumber evidence="4">1.8.4.11</ecNumber>
    </recommendedName>
    <alternativeName>
        <fullName evidence="4">Peptide-methionine (S)-S-oxide reductase</fullName>
        <shortName evidence="4">Peptide Met(O) reductase</shortName>
    </alternativeName>
</protein>
<dbReference type="RefSeq" id="WP_179635513.1">
    <property type="nucleotide sequence ID" value="NZ_JACCFH010000001.1"/>
</dbReference>
<dbReference type="EC" id="1.8.4.11" evidence="4"/>
<dbReference type="SUPFAM" id="SSF55068">
    <property type="entry name" value="Peptide methionine sulfoxide reductase"/>
    <property type="match status" value="1"/>
</dbReference>
<dbReference type="HAMAP" id="MF_01401">
    <property type="entry name" value="MsrA"/>
    <property type="match status" value="1"/>
</dbReference>
<dbReference type="InterPro" id="IPR036509">
    <property type="entry name" value="Met_Sox_Rdtase_MsrA_sf"/>
</dbReference>
<dbReference type="AlphaFoldDB" id="A0A7Y9R0H7"/>
<evidence type="ECO:0000256" key="1">
    <source>
        <dbReference type="ARBA" id="ARBA00023002"/>
    </source>
</evidence>
<dbReference type="NCBIfam" id="TIGR00401">
    <property type="entry name" value="msrA"/>
    <property type="match status" value="1"/>
</dbReference>
<evidence type="ECO:0000256" key="4">
    <source>
        <dbReference type="HAMAP-Rule" id="MF_01401"/>
    </source>
</evidence>
<keyword evidence="1 4" id="KW-0560">Oxidoreductase</keyword>
<evidence type="ECO:0000256" key="2">
    <source>
        <dbReference type="ARBA" id="ARBA00047806"/>
    </source>
</evidence>
<feature type="domain" description="Peptide methionine sulphoxide reductase MsrA" evidence="5">
    <location>
        <begin position="8"/>
        <end position="161"/>
    </location>
</feature>
<dbReference type="GO" id="GO:0008113">
    <property type="term" value="F:peptide-methionine (S)-S-oxide reductase activity"/>
    <property type="evidence" value="ECO:0007669"/>
    <property type="project" value="UniProtKB-UniRule"/>
</dbReference>
<dbReference type="Pfam" id="PF01625">
    <property type="entry name" value="PMSR"/>
    <property type="match status" value="1"/>
</dbReference>
<comment type="catalytic activity">
    <reaction evidence="2 4">
        <text>L-methionyl-[protein] + [thioredoxin]-disulfide + H2O = L-methionyl-(S)-S-oxide-[protein] + [thioredoxin]-dithiol</text>
        <dbReference type="Rhea" id="RHEA:14217"/>
        <dbReference type="Rhea" id="RHEA-COMP:10698"/>
        <dbReference type="Rhea" id="RHEA-COMP:10700"/>
        <dbReference type="Rhea" id="RHEA-COMP:12313"/>
        <dbReference type="Rhea" id="RHEA-COMP:12315"/>
        <dbReference type="ChEBI" id="CHEBI:15377"/>
        <dbReference type="ChEBI" id="CHEBI:16044"/>
        <dbReference type="ChEBI" id="CHEBI:29950"/>
        <dbReference type="ChEBI" id="CHEBI:44120"/>
        <dbReference type="ChEBI" id="CHEBI:50058"/>
        <dbReference type="EC" id="1.8.4.11"/>
    </reaction>
</comment>
<dbReference type="EMBL" id="JACCFH010000001">
    <property type="protein sequence ID" value="NYG34930.1"/>
    <property type="molecule type" value="Genomic_DNA"/>
</dbReference>
<feature type="active site" evidence="4">
    <location>
        <position position="15"/>
    </location>
</feature>
<dbReference type="InterPro" id="IPR002569">
    <property type="entry name" value="Met_Sox_Rdtase_MsrA_dom"/>
</dbReference>
<reference evidence="6 7" key="1">
    <citation type="submission" date="2020-07" db="EMBL/GenBank/DDBJ databases">
        <title>Genomic Encyclopedia of Archaeal and Bacterial Type Strains, Phase II (KMG-II): from individual species to whole genera.</title>
        <authorList>
            <person name="Goeker M."/>
        </authorList>
    </citation>
    <scope>NUCLEOTIDE SEQUENCE [LARGE SCALE GENOMIC DNA]</scope>
    <source>
        <strain evidence="6 7">DSM 21226</strain>
    </source>
</reference>
<dbReference type="PANTHER" id="PTHR43774:SF1">
    <property type="entry name" value="PEPTIDE METHIONINE SULFOXIDE REDUCTASE MSRA 2"/>
    <property type="match status" value="1"/>
</dbReference>
<gene>
    <name evidence="4" type="primary">msrA</name>
    <name evidence="6" type="ORF">BDD16_003916</name>
</gene>
<comment type="caution">
    <text evidence="6">The sequence shown here is derived from an EMBL/GenBank/DDBJ whole genome shotgun (WGS) entry which is preliminary data.</text>
</comment>
<keyword evidence="7" id="KW-1185">Reference proteome</keyword>
<evidence type="ECO:0000313" key="7">
    <source>
        <dbReference type="Proteomes" id="UP000518288"/>
    </source>
</evidence>
<comment type="similarity">
    <text evidence="4">Belongs to the MsrA Met sulfoxide reductase family.</text>
</comment>
<sequence>MTHETTETAYLAGGCFWGMEDLLRRIPGVLDTEVGYTGGWLENPRYDDTHDSKSGHAEAVKIVFDPAILAFEDLLVHHFFRMHDPSTPDRQGNDRGTQYRSAIFFTSAAQEAAARAAVERVQASGLWPRPIVTQIAPFSRWWPGEDYHQDYLVRYPNGYTCHFMR</sequence>
<evidence type="ECO:0000313" key="6">
    <source>
        <dbReference type="EMBL" id="NYG34930.1"/>
    </source>
</evidence>
<dbReference type="Proteomes" id="UP000518288">
    <property type="component" value="Unassembled WGS sequence"/>
</dbReference>
<accession>A0A7Y9R0H7</accession>
<comment type="function">
    <text evidence="4">Has an important function as a repair enzyme for proteins that have been inactivated by oxidation. Catalyzes the reversible oxidation-reduction of methionine sulfoxide in proteins to methionine.</text>
</comment>